<feature type="domain" description="HTH luxR-type" evidence="1">
    <location>
        <begin position="255"/>
        <end position="312"/>
    </location>
</feature>
<dbReference type="SUPFAM" id="SSF46894">
    <property type="entry name" value="C-terminal effector domain of the bipartite response regulators"/>
    <property type="match status" value="1"/>
</dbReference>
<dbReference type="Gene3D" id="1.10.10.10">
    <property type="entry name" value="Winged helix-like DNA-binding domain superfamily/Winged helix DNA-binding domain"/>
    <property type="match status" value="2"/>
</dbReference>
<dbReference type="EMBL" id="BAABKB010000032">
    <property type="protein sequence ID" value="GAA5029602.1"/>
    <property type="molecule type" value="Genomic_DNA"/>
</dbReference>
<dbReference type="Proteomes" id="UP001501759">
    <property type="component" value="Unassembled WGS sequence"/>
</dbReference>
<evidence type="ECO:0000313" key="3">
    <source>
        <dbReference type="Proteomes" id="UP001501759"/>
    </source>
</evidence>
<dbReference type="Pfam" id="PF01978">
    <property type="entry name" value="TrmB"/>
    <property type="match status" value="1"/>
</dbReference>
<dbReference type="InterPro" id="IPR051797">
    <property type="entry name" value="TrmB-like"/>
</dbReference>
<gene>
    <name evidence="2" type="ORF">GCM10023335_68880</name>
</gene>
<dbReference type="InterPro" id="IPR036390">
    <property type="entry name" value="WH_DNA-bd_sf"/>
</dbReference>
<organism evidence="2 3">
    <name type="scientific">Streptomyces siamensis</name>
    <dbReference type="NCBI Taxonomy" id="1274986"/>
    <lineage>
        <taxon>Bacteria</taxon>
        <taxon>Bacillati</taxon>
        <taxon>Actinomycetota</taxon>
        <taxon>Actinomycetes</taxon>
        <taxon>Kitasatosporales</taxon>
        <taxon>Streptomycetaceae</taxon>
        <taxon>Streptomyces</taxon>
    </lineage>
</organism>
<sequence length="329" mass="36291">MYEALGLTDRQADLYEYLVQGQVRHRPQISRELDLEDTVVQDLLNALQELGLVVKDPDDPAAFSVIAPDLSLEALIRRKEGELQRMRLHSALLADRYRLTAHGRQARDIVEVVRGPSEVDARVRLIERQVIGQIEVLSAPPYSGGFTPSEDELGLLARGVRSRVIYSSKALNQDHAVQTLEQFRKAGDEARILPEVPMKMLIADRRIALIPLSSGQDAAAIVVRPCGLLDALCSLFASLWEKAKPYTGADQLPRAAGLTEDDRQLLHLLTSGLKDEAAARHLGLSLRTVRRRVAALMDRTEANTRFQAGYLLGLGSTTAPGRTPSRPAD</sequence>
<reference evidence="3" key="1">
    <citation type="journal article" date="2019" name="Int. J. Syst. Evol. Microbiol.">
        <title>The Global Catalogue of Microorganisms (GCM) 10K type strain sequencing project: providing services to taxonomists for standard genome sequencing and annotation.</title>
        <authorList>
            <consortium name="The Broad Institute Genomics Platform"/>
            <consortium name="The Broad Institute Genome Sequencing Center for Infectious Disease"/>
            <person name="Wu L."/>
            <person name="Ma J."/>
        </authorList>
    </citation>
    <scope>NUCLEOTIDE SEQUENCE [LARGE SCALE GENOMIC DNA]</scope>
    <source>
        <strain evidence="3">JCM 18409</strain>
    </source>
</reference>
<dbReference type="InterPro" id="IPR036388">
    <property type="entry name" value="WH-like_DNA-bd_sf"/>
</dbReference>
<dbReference type="InterPro" id="IPR002831">
    <property type="entry name" value="Tscrpt_reg_TrmB_N"/>
</dbReference>
<accession>A0ABP9JEJ9</accession>
<proteinExistence type="predicted"/>
<evidence type="ECO:0000259" key="1">
    <source>
        <dbReference type="SMART" id="SM00421"/>
    </source>
</evidence>
<protein>
    <recommendedName>
        <fullName evidence="1">HTH luxR-type domain-containing protein</fullName>
    </recommendedName>
</protein>
<dbReference type="InterPro" id="IPR000792">
    <property type="entry name" value="Tscrpt_reg_LuxR_C"/>
</dbReference>
<dbReference type="SMART" id="SM00421">
    <property type="entry name" value="HTH_LUXR"/>
    <property type="match status" value="1"/>
</dbReference>
<dbReference type="PANTHER" id="PTHR34293">
    <property type="entry name" value="HTH-TYPE TRANSCRIPTIONAL REGULATOR TRMBL2"/>
    <property type="match status" value="1"/>
</dbReference>
<dbReference type="RefSeq" id="WP_345656682.1">
    <property type="nucleotide sequence ID" value="NZ_BAABKB010000032.1"/>
</dbReference>
<dbReference type="InterPro" id="IPR016032">
    <property type="entry name" value="Sig_transdc_resp-reg_C-effctor"/>
</dbReference>
<keyword evidence="3" id="KW-1185">Reference proteome</keyword>
<comment type="caution">
    <text evidence="2">The sequence shown here is derived from an EMBL/GenBank/DDBJ whole genome shotgun (WGS) entry which is preliminary data.</text>
</comment>
<dbReference type="SUPFAM" id="SSF46785">
    <property type="entry name" value="Winged helix' DNA-binding domain"/>
    <property type="match status" value="1"/>
</dbReference>
<dbReference type="PANTHER" id="PTHR34293:SF1">
    <property type="entry name" value="HTH-TYPE TRANSCRIPTIONAL REGULATOR TRMBL2"/>
    <property type="match status" value="1"/>
</dbReference>
<evidence type="ECO:0000313" key="2">
    <source>
        <dbReference type="EMBL" id="GAA5029602.1"/>
    </source>
</evidence>
<name>A0ABP9JEJ9_9ACTN</name>